<protein>
    <submittedName>
        <fullName evidence="1">Uncharacterized protein</fullName>
    </submittedName>
</protein>
<dbReference type="AlphaFoldDB" id="A0AAQ4F2N2"/>
<evidence type="ECO:0000313" key="2">
    <source>
        <dbReference type="Proteomes" id="UP001321473"/>
    </source>
</evidence>
<dbReference type="Proteomes" id="UP001321473">
    <property type="component" value="Unassembled WGS sequence"/>
</dbReference>
<proteinExistence type="predicted"/>
<accession>A0AAQ4F2N2</accession>
<dbReference type="EMBL" id="JARKHS020007736">
    <property type="protein sequence ID" value="KAK8781357.1"/>
    <property type="molecule type" value="Genomic_DNA"/>
</dbReference>
<sequence>MGDGLLKRFGTFAAGREKKLIQCVRRTLFRCRLVAAVGTLGGSGSPRTRLAALDAASFCYFDWTPLVISVSPNIIQYFVLSQRKRFLSIAAGGRHVTIWSEADLWRPWSPKASGRKKGSWTSFTIGSEISGGFRSRSTFPLVDCRVFPASEAQRGFLKE</sequence>
<organism evidence="1 2">
    <name type="scientific">Amblyomma americanum</name>
    <name type="common">Lone star tick</name>
    <dbReference type="NCBI Taxonomy" id="6943"/>
    <lineage>
        <taxon>Eukaryota</taxon>
        <taxon>Metazoa</taxon>
        <taxon>Ecdysozoa</taxon>
        <taxon>Arthropoda</taxon>
        <taxon>Chelicerata</taxon>
        <taxon>Arachnida</taxon>
        <taxon>Acari</taxon>
        <taxon>Parasitiformes</taxon>
        <taxon>Ixodida</taxon>
        <taxon>Ixodoidea</taxon>
        <taxon>Ixodidae</taxon>
        <taxon>Amblyomminae</taxon>
        <taxon>Amblyomma</taxon>
    </lineage>
</organism>
<comment type="caution">
    <text evidence="1">The sequence shown here is derived from an EMBL/GenBank/DDBJ whole genome shotgun (WGS) entry which is preliminary data.</text>
</comment>
<keyword evidence="2" id="KW-1185">Reference proteome</keyword>
<evidence type="ECO:0000313" key="1">
    <source>
        <dbReference type="EMBL" id="KAK8781357.1"/>
    </source>
</evidence>
<reference evidence="1 2" key="1">
    <citation type="journal article" date="2023" name="Arcadia Sci">
        <title>De novo assembly of a long-read Amblyomma americanum tick genome.</title>
        <authorList>
            <person name="Chou S."/>
            <person name="Poskanzer K.E."/>
            <person name="Rollins M."/>
            <person name="Thuy-Boun P.S."/>
        </authorList>
    </citation>
    <scope>NUCLEOTIDE SEQUENCE [LARGE SCALE GENOMIC DNA]</scope>
    <source>
        <strain evidence="1">F_SG_1</strain>
        <tissue evidence="1">Salivary glands</tissue>
    </source>
</reference>
<gene>
    <name evidence="1" type="ORF">V5799_017303</name>
</gene>
<name>A0AAQ4F2N2_AMBAM</name>